<dbReference type="RefSeq" id="XP_004360357.1">
    <property type="nucleotide sequence ID" value="XM_004360300.1"/>
</dbReference>
<keyword evidence="3" id="KW-0804">Transcription</keyword>
<evidence type="ECO:0000313" key="10">
    <source>
        <dbReference type="Proteomes" id="UP000007797"/>
    </source>
</evidence>
<protein>
    <submittedName>
        <fullName evidence="9">Uncharacterized protein</fullName>
    </submittedName>
</protein>
<dbReference type="OMA" id="SHIMETV"/>
<dbReference type="PANTHER" id="PTHR21483:SF18">
    <property type="entry name" value="RNA POLYMERASE II-ASSOCIATED PROTEIN 1"/>
    <property type="match status" value="1"/>
</dbReference>
<feature type="region of interest" description="Disordered" evidence="5">
    <location>
        <begin position="1"/>
        <end position="31"/>
    </location>
</feature>
<reference evidence="10" key="1">
    <citation type="journal article" date="2011" name="Genome Res.">
        <title>Phylogeny-wide analysis of social amoeba genomes highlights ancient origins for complex intercellular communication.</title>
        <authorList>
            <person name="Heidel A.J."/>
            <person name="Lawal H.M."/>
            <person name="Felder M."/>
            <person name="Schilde C."/>
            <person name="Helps N.R."/>
            <person name="Tunggal B."/>
            <person name="Rivero F."/>
            <person name="John U."/>
            <person name="Schleicher M."/>
            <person name="Eichinger L."/>
            <person name="Platzer M."/>
            <person name="Noegel A.A."/>
            <person name="Schaap P."/>
            <person name="Gloeckner G."/>
        </authorList>
    </citation>
    <scope>NUCLEOTIDE SEQUENCE [LARGE SCALE GENOMIC DNA]</scope>
    <source>
        <strain evidence="10">SH3</strain>
    </source>
</reference>
<gene>
    <name evidence="9" type="ORF">DFA_04634</name>
</gene>
<dbReference type="Proteomes" id="UP000007797">
    <property type="component" value="Unassembled WGS sequence"/>
</dbReference>
<feature type="compositionally biased region" description="Low complexity" evidence="5">
    <location>
        <begin position="68"/>
        <end position="96"/>
    </location>
</feature>
<accession>F4PQ43</accession>
<evidence type="ECO:0000256" key="1">
    <source>
        <dbReference type="ARBA" id="ARBA00004123"/>
    </source>
</evidence>
<dbReference type="GO" id="GO:0006366">
    <property type="term" value="P:transcription by RNA polymerase II"/>
    <property type="evidence" value="ECO:0007669"/>
    <property type="project" value="InterPro"/>
</dbReference>
<dbReference type="InterPro" id="IPR057989">
    <property type="entry name" value="TPR_RPAP1/MINIYO-like"/>
</dbReference>
<dbReference type="Pfam" id="PF25766">
    <property type="entry name" value="TPR_RPAP1"/>
    <property type="match status" value="1"/>
</dbReference>
<feature type="domain" description="RPAP1 N-terminal" evidence="7">
    <location>
        <begin position="257"/>
        <end position="300"/>
    </location>
</feature>
<feature type="region of interest" description="Disordered" evidence="5">
    <location>
        <begin position="540"/>
        <end position="565"/>
    </location>
</feature>
<feature type="compositionally biased region" description="Low complexity" evidence="5">
    <location>
        <begin position="11"/>
        <end position="20"/>
    </location>
</feature>
<dbReference type="Pfam" id="PF08620">
    <property type="entry name" value="RPAP1_C"/>
    <property type="match status" value="1"/>
</dbReference>
<sequence>MSRFTQRLNKNDNNNNNNNNRMQIDDDDEYKDDIDEKLLKQQKEFLNSGEKPSAAVSRAAPPPIVKKSTIPTTSTGTGTSTGTRNTTTSSTSRITSKFGSTTNKTNNMIPIIDEPIEKDVISLGGGGDGKSLPSMLGNLGQHQPMSQQYGGSSPFKGQRVTFDMDDDLNDEMMGDVVEKDIEDIVDQEDHHITSVIQKIYERDVSDVIFEPPKKKKTGTSFPEPLHRSVKSFSRKPFKENVESNEGGDDKVTSLAGDIDNENKKKLETMSDQEIKDNQDFILKSLDPKLIEMLKSRGKAKNNNNNNNKDDDQKEKTSSSLKRELQKDPIEMFMDDLHKENEFRVKQQQQIKQEKLEQKEKDQKVDFVEALEKVKENEENKWMKELSDKDRAKHGLGLANFKNWRFGFRGELIVNSEDIPTHLGLHHHGQDAAEAGYTIQELSLLIRSTNHSQKTTALRILSDIFANVHRGVLGPKALVLREIYLAKLPRLLRVTLDSNIPTVSAACVACLASLCVPLQDEELYEKNELKSYRGQEFLSLKPPKPTPKPKINGINPTGNEEEEKDDDEKCVDDLVSGLIDMGVLNRLRYLLDNEKKPSVEPDYINRCRNILNIFIRFSRHSEEIAQELFKCHYLIESLCNIILLTGGEVNNEQSLLIVECKAKVIRLIRRLCQSDREIMLKISSTQHNVIPLVNQLFLSPSTDQTILLECLKFYRVHVQYRMDTTFIFAGVLERISKYNDDFSTYINQLSFNISSIQGDTTATYQSVLGQLDQNLSMERSIYNLLSVLLFSINTTNSDKSILQFDKLSSFIDSSLILIQTISVIYHTMKENNIKNENLLGLIGLFSSTIHFTTSYFMIAQKLMTKVNFKVKANIMNPQSGNNTGNKGSIMEIIENISSTIFQQSFFASTMYTDMKKQILTYSGENNHQQLAQDGELTEWWLSIARYLSVSVAINRSISKMVFYLDKSEFFTHLHSILVSTTEYRNQFVLLEGSGGERDNLYISCNRSRTYLYYHLLVLMNELSFDEEFDPSFIRFHHSASMALVHCFLPNDDSLLFNLFRSVTFNPDYLSDIGSTKSTSLSKIMIDFYQDKFFPSNTIEYSNRYQLNVDSFQITPASFIISFETYESLLPLKYDWYNLPLEYLYQDSQEIVGKNKHGDFDDGFGDDDDDDDDDLIAIIHPLIESSLQFIQCLYNSNSEYIQSIDLVNVYQSLMKVFLVKKEPWENRNISDLLKVLFNVLVSRLRAEKREQDDTIVEFDFGQYFGDRFYQFFTDFVNQFVTSSNSSPIFSTYLCIFLRQYYAVNYRRLIWSDLFPTLQYINLESDNLPLGNQCYLEPIEPSFDMIQIYKNAIIQSKASPSKAPKLYKIAKHHLLAYLFSSPSEELSNASNNKNALKIDIIKDLFDTSNKNLNVVQIDILQDLSVKFGNQHNRETTLEGGRGGGGGCAIDLYISIGNPKVIFFLFIYHFCTIVY</sequence>
<evidence type="ECO:0000313" key="9">
    <source>
        <dbReference type="EMBL" id="EGG22506.1"/>
    </source>
</evidence>
<dbReference type="InterPro" id="IPR013929">
    <property type="entry name" value="RPAP1_C"/>
</dbReference>
<feature type="compositionally biased region" description="Polar residues" evidence="5">
    <location>
        <begin position="97"/>
        <end position="106"/>
    </location>
</feature>
<dbReference type="InterPro" id="IPR039913">
    <property type="entry name" value="RPAP1/Rba50"/>
</dbReference>
<dbReference type="EMBL" id="GL883009">
    <property type="protein sequence ID" value="EGG22506.1"/>
    <property type="molecule type" value="Genomic_DNA"/>
</dbReference>
<feature type="region of interest" description="Disordered" evidence="5">
    <location>
        <begin position="295"/>
        <end position="324"/>
    </location>
</feature>
<comment type="similarity">
    <text evidence="2">Belongs to the RPAP1 family.</text>
</comment>
<evidence type="ECO:0000259" key="7">
    <source>
        <dbReference type="Pfam" id="PF08621"/>
    </source>
</evidence>
<evidence type="ECO:0000256" key="3">
    <source>
        <dbReference type="ARBA" id="ARBA00023163"/>
    </source>
</evidence>
<dbReference type="PANTHER" id="PTHR21483">
    <property type="entry name" value="RNA POLYMERASE II-ASSOCIATED PROTEIN 1"/>
    <property type="match status" value="1"/>
</dbReference>
<comment type="subcellular location">
    <subcellularLocation>
        <location evidence="1">Nucleus</location>
    </subcellularLocation>
</comment>
<evidence type="ECO:0000259" key="6">
    <source>
        <dbReference type="Pfam" id="PF08620"/>
    </source>
</evidence>
<dbReference type="Pfam" id="PF08621">
    <property type="entry name" value="RPAP1_N"/>
    <property type="match status" value="1"/>
</dbReference>
<feature type="region of interest" description="Disordered" evidence="5">
    <location>
        <begin position="211"/>
        <end position="256"/>
    </location>
</feature>
<name>F4PQ43_CACFS</name>
<feature type="region of interest" description="Disordered" evidence="5">
    <location>
        <begin position="46"/>
        <end position="106"/>
    </location>
</feature>
<dbReference type="KEGG" id="dfa:DFA_04634"/>
<dbReference type="InterPro" id="IPR013930">
    <property type="entry name" value="RPAP1_N"/>
</dbReference>
<evidence type="ECO:0000259" key="8">
    <source>
        <dbReference type="Pfam" id="PF25766"/>
    </source>
</evidence>
<feature type="domain" description="RPAP1 C-terminal" evidence="6">
    <location>
        <begin position="402"/>
        <end position="467"/>
    </location>
</feature>
<evidence type="ECO:0000256" key="5">
    <source>
        <dbReference type="SAM" id="MobiDB-lite"/>
    </source>
</evidence>
<dbReference type="SUPFAM" id="SSF48371">
    <property type="entry name" value="ARM repeat"/>
    <property type="match status" value="1"/>
</dbReference>
<feature type="compositionally biased region" description="Basic and acidic residues" evidence="5">
    <location>
        <begin position="307"/>
        <end position="324"/>
    </location>
</feature>
<organism evidence="9 10">
    <name type="scientific">Cavenderia fasciculata</name>
    <name type="common">Slime mold</name>
    <name type="synonym">Dictyostelium fasciculatum</name>
    <dbReference type="NCBI Taxonomy" id="261658"/>
    <lineage>
        <taxon>Eukaryota</taxon>
        <taxon>Amoebozoa</taxon>
        <taxon>Evosea</taxon>
        <taxon>Eumycetozoa</taxon>
        <taxon>Dictyostelia</taxon>
        <taxon>Acytosteliales</taxon>
        <taxon>Cavenderiaceae</taxon>
        <taxon>Cavenderia</taxon>
    </lineage>
</organism>
<dbReference type="GeneID" id="14874646"/>
<evidence type="ECO:0000256" key="4">
    <source>
        <dbReference type="ARBA" id="ARBA00023242"/>
    </source>
</evidence>
<proteinExistence type="inferred from homology"/>
<dbReference type="InterPro" id="IPR016024">
    <property type="entry name" value="ARM-type_fold"/>
</dbReference>
<keyword evidence="10" id="KW-1185">Reference proteome</keyword>
<feature type="domain" description="RPAP1/MINIYO-like TPR repeats" evidence="8">
    <location>
        <begin position="1181"/>
        <end position="1380"/>
    </location>
</feature>
<keyword evidence="4" id="KW-0539">Nucleus</keyword>
<feature type="compositionally biased region" description="Basic and acidic residues" evidence="5">
    <location>
        <begin position="236"/>
        <end position="251"/>
    </location>
</feature>
<dbReference type="STRING" id="1054147.F4PQ43"/>
<dbReference type="OrthoDB" id="348201at2759"/>
<evidence type="ECO:0000256" key="2">
    <source>
        <dbReference type="ARBA" id="ARBA00009953"/>
    </source>
</evidence>